<dbReference type="InterPro" id="IPR000620">
    <property type="entry name" value="EamA_dom"/>
</dbReference>
<feature type="transmembrane region" description="Helical" evidence="1">
    <location>
        <begin position="209"/>
        <end position="233"/>
    </location>
</feature>
<dbReference type="EMBL" id="JAAAMJ010000001">
    <property type="protein sequence ID" value="NDV85263.1"/>
    <property type="molecule type" value="Genomic_DNA"/>
</dbReference>
<dbReference type="InterPro" id="IPR037185">
    <property type="entry name" value="EmrE-like"/>
</dbReference>
<feature type="transmembrane region" description="Helical" evidence="1">
    <location>
        <begin position="151"/>
        <end position="169"/>
    </location>
</feature>
<proteinExistence type="predicted"/>
<feature type="transmembrane region" description="Helical" evidence="1">
    <location>
        <begin position="102"/>
        <end position="120"/>
    </location>
</feature>
<evidence type="ECO:0000259" key="2">
    <source>
        <dbReference type="Pfam" id="PF00892"/>
    </source>
</evidence>
<dbReference type="GO" id="GO:0016020">
    <property type="term" value="C:membrane"/>
    <property type="evidence" value="ECO:0007669"/>
    <property type="project" value="InterPro"/>
</dbReference>
<keyword evidence="4" id="KW-1185">Reference proteome</keyword>
<dbReference type="AlphaFoldDB" id="A0A6L9MBU2"/>
<feature type="domain" description="EamA" evidence="2">
    <location>
        <begin position="9"/>
        <end position="141"/>
    </location>
</feature>
<accession>A0A6L9MBU2</accession>
<comment type="caution">
    <text evidence="3">The sequence shown here is derived from an EMBL/GenBank/DDBJ whole genome shotgun (WGS) entry which is preliminary data.</text>
</comment>
<keyword evidence="1" id="KW-0472">Membrane</keyword>
<dbReference type="Pfam" id="PF00892">
    <property type="entry name" value="EamA"/>
    <property type="match status" value="2"/>
</dbReference>
<protein>
    <submittedName>
        <fullName evidence="3">EamA family transporter</fullName>
    </submittedName>
</protein>
<feature type="transmembrane region" description="Helical" evidence="1">
    <location>
        <begin position="127"/>
        <end position="145"/>
    </location>
</feature>
<evidence type="ECO:0000256" key="1">
    <source>
        <dbReference type="SAM" id="Phobius"/>
    </source>
</evidence>
<reference evidence="3 4" key="1">
    <citation type="submission" date="2020-01" db="EMBL/GenBank/DDBJ databases">
        <title>Genomes of bacteria type strains.</title>
        <authorList>
            <person name="Chen J."/>
            <person name="Zhu S."/>
            <person name="Chen J."/>
        </authorList>
    </citation>
    <scope>NUCLEOTIDE SEQUENCE [LARGE SCALE GENOMIC DNA]</scope>
    <source>
        <strain evidence="3 4">KCTC 52919</strain>
    </source>
</reference>
<dbReference type="Gene3D" id="1.10.3730.20">
    <property type="match status" value="1"/>
</dbReference>
<sequence length="286" mass="30735">MHKPSGILAGICLTILSGLSLASMDTAGKFLTGRLPVMEVVWARYFFHTLVMVAWLAPTTGMRFLRTKRPGLQLLRGGTLLIATLLMYTAFSRIPLADATSVQFFAPVLVTVLSVVFLGERIGIHRIAAVLVGFGGVLLIVQPGFSDTDPYLLLPLGAAAILSVYFLLTRTLSGADDSASTLFNTTAVGAVLLTLAVPFVWQWPTPTEFVLMVLVGLLGAIGHFCLVIGFSYASASALSPFLYSQVLFASIFSLVLLGDPLRPSLIAGAALLIGSGIYIWWRENRR</sequence>
<keyword evidence="1" id="KW-1133">Transmembrane helix</keyword>
<feature type="domain" description="EamA" evidence="2">
    <location>
        <begin position="152"/>
        <end position="275"/>
    </location>
</feature>
<dbReference type="Proteomes" id="UP000476332">
    <property type="component" value="Unassembled WGS sequence"/>
</dbReference>
<feature type="transmembrane region" description="Helical" evidence="1">
    <location>
        <begin position="240"/>
        <end position="258"/>
    </location>
</feature>
<dbReference type="PANTHER" id="PTHR22911">
    <property type="entry name" value="ACYL-MALONYL CONDENSING ENZYME-RELATED"/>
    <property type="match status" value="1"/>
</dbReference>
<dbReference type="SUPFAM" id="SSF103481">
    <property type="entry name" value="Multidrug resistance efflux transporter EmrE"/>
    <property type="match status" value="2"/>
</dbReference>
<keyword evidence="1" id="KW-0812">Transmembrane</keyword>
<dbReference type="PANTHER" id="PTHR22911:SF103">
    <property type="entry name" value="BLR2811 PROTEIN"/>
    <property type="match status" value="1"/>
</dbReference>
<feature type="transmembrane region" description="Helical" evidence="1">
    <location>
        <begin position="264"/>
        <end position="281"/>
    </location>
</feature>
<name>A0A6L9MBU2_9HYPH</name>
<evidence type="ECO:0000313" key="4">
    <source>
        <dbReference type="Proteomes" id="UP000476332"/>
    </source>
</evidence>
<feature type="transmembrane region" description="Helical" evidence="1">
    <location>
        <begin position="181"/>
        <end position="203"/>
    </location>
</feature>
<feature type="transmembrane region" description="Helical" evidence="1">
    <location>
        <begin position="46"/>
        <end position="65"/>
    </location>
</feature>
<organism evidence="3 4">
    <name type="scientific">Aurantimonas aggregata</name>
    <dbReference type="NCBI Taxonomy" id="2047720"/>
    <lineage>
        <taxon>Bacteria</taxon>
        <taxon>Pseudomonadati</taxon>
        <taxon>Pseudomonadota</taxon>
        <taxon>Alphaproteobacteria</taxon>
        <taxon>Hyphomicrobiales</taxon>
        <taxon>Aurantimonadaceae</taxon>
        <taxon>Aurantimonas</taxon>
    </lineage>
</organism>
<feature type="transmembrane region" description="Helical" evidence="1">
    <location>
        <begin position="77"/>
        <end position="96"/>
    </location>
</feature>
<evidence type="ECO:0000313" key="3">
    <source>
        <dbReference type="EMBL" id="NDV85263.1"/>
    </source>
</evidence>
<gene>
    <name evidence="3" type="ORF">GTW51_00950</name>
</gene>